<proteinExistence type="predicted"/>
<dbReference type="EMBL" id="CP006916">
    <property type="protein sequence ID" value="AHB99979.1"/>
    <property type="molecule type" value="Genomic_DNA"/>
</dbReference>
<organism evidence="1 2">
    <name type="scientific">Mycoplasmoides gallisepticum S6</name>
    <dbReference type="NCBI Taxonomy" id="1006581"/>
    <lineage>
        <taxon>Bacteria</taxon>
        <taxon>Bacillati</taxon>
        <taxon>Mycoplasmatota</taxon>
        <taxon>Mycoplasmoidales</taxon>
        <taxon>Mycoplasmoidaceae</taxon>
        <taxon>Mycoplasmoides</taxon>
    </lineage>
</organism>
<reference evidence="1 2" key="1">
    <citation type="journal article" date="2011" name="PLoS ONE">
        <title>Core proteome of the minimal cell: comparative proteomics of three mollicute species.</title>
        <authorList>
            <person name="Fisunov G.Y."/>
            <person name="Alexeev D.G."/>
            <person name="Bazaleev N.A."/>
            <person name="Ladygina V.G."/>
            <person name="Galyamina M.A."/>
            <person name="Kondratov I.G."/>
            <person name="Zhukova N.A."/>
            <person name="Serebryakova M.V."/>
            <person name="Demina I.A."/>
            <person name="Govorun V.M."/>
        </authorList>
    </citation>
    <scope>NUCLEOTIDE SEQUENCE [LARGE SCALE GENOMIC DNA]</scope>
    <source>
        <strain evidence="1 2">S6</strain>
    </source>
</reference>
<dbReference type="HOGENOM" id="CLU_2317227_0_0_14"/>
<evidence type="ECO:0000313" key="2">
    <source>
        <dbReference type="Proteomes" id="UP000018735"/>
    </source>
</evidence>
<dbReference type="AlphaFoldDB" id="A0A0F6CLK7"/>
<sequence>MLISIKTVHTLERLSNEKKKLHKNKKNAWRKTKRSDSPKYQRISKINLSYTLFLQFLFVSLTTKIYEFKIRLNVVLSSTELQKNKEMRFWSQFKSHLLA</sequence>
<protein>
    <submittedName>
        <fullName evidence="1">Uncharacterized protein</fullName>
    </submittedName>
</protein>
<evidence type="ECO:0000313" key="1">
    <source>
        <dbReference type="EMBL" id="AHB99979.1"/>
    </source>
</evidence>
<accession>A0A0F6CLK7</accession>
<gene>
    <name evidence="1" type="ORF">GCW_00515</name>
</gene>
<dbReference type="Proteomes" id="UP000018735">
    <property type="component" value="Chromosome"/>
</dbReference>
<dbReference type="KEGG" id="mgz:GCW_00515"/>
<name>A0A0F6CLK7_MYCGL</name>